<dbReference type="Proteomes" id="UP000016924">
    <property type="component" value="Unassembled WGS sequence"/>
</dbReference>
<evidence type="ECO:0000313" key="2">
    <source>
        <dbReference type="EMBL" id="EON61820.1"/>
    </source>
</evidence>
<organism evidence="2 3">
    <name type="scientific">Coniosporium apollinis (strain CBS 100218)</name>
    <name type="common">Rock-inhabiting black yeast</name>
    <dbReference type="NCBI Taxonomy" id="1168221"/>
    <lineage>
        <taxon>Eukaryota</taxon>
        <taxon>Fungi</taxon>
        <taxon>Dikarya</taxon>
        <taxon>Ascomycota</taxon>
        <taxon>Pezizomycotina</taxon>
        <taxon>Dothideomycetes</taxon>
        <taxon>Dothideomycetes incertae sedis</taxon>
        <taxon>Coniosporium</taxon>
    </lineage>
</organism>
<dbReference type="HOGENOM" id="CLU_1796355_0_0_1"/>
<protein>
    <submittedName>
        <fullName evidence="2">Uncharacterized protein</fullName>
    </submittedName>
</protein>
<feature type="compositionally biased region" description="Polar residues" evidence="1">
    <location>
        <begin position="1"/>
        <end position="19"/>
    </location>
</feature>
<feature type="region of interest" description="Disordered" evidence="1">
    <location>
        <begin position="1"/>
        <end position="22"/>
    </location>
</feature>
<dbReference type="EMBL" id="JH767556">
    <property type="protein sequence ID" value="EON61820.1"/>
    <property type="molecule type" value="Genomic_DNA"/>
</dbReference>
<evidence type="ECO:0000256" key="1">
    <source>
        <dbReference type="SAM" id="MobiDB-lite"/>
    </source>
</evidence>
<keyword evidence="3" id="KW-1185">Reference proteome</keyword>
<dbReference type="GeneID" id="19898348"/>
<proteinExistence type="predicted"/>
<sequence>MSVESASICDQPTSPSAPTSGLEWTHRITAEKIHYDYLIGDLEEVHGVLKDFIHRVIGNWDDKGRRSDIAAIKTEAYPRYARRAKEVIANCRDFCSEHDEEKLDKMTMLINKVLMLEKRLERKLKPMALPKKCRKDSANAIEGE</sequence>
<accession>R7YIT1</accession>
<reference evidence="3" key="1">
    <citation type="submission" date="2012-06" db="EMBL/GenBank/DDBJ databases">
        <title>The genome sequence of Coniosporium apollinis CBS 100218.</title>
        <authorList>
            <consortium name="The Broad Institute Genome Sequencing Platform"/>
            <person name="Cuomo C."/>
            <person name="Gorbushina A."/>
            <person name="Noack S."/>
            <person name="Walker B."/>
            <person name="Young S.K."/>
            <person name="Zeng Q."/>
            <person name="Gargeya S."/>
            <person name="Fitzgerald M."/>
            <person name="Haas B."/>
            <person name="Abouelleil A."/>
            <person name="Alvarado L."/>
            <person name="Arachchi H.M."/>
            <person name="Berlin A.M."/>
            <person name="Chapman S.B."/>
            <person name="Goldberg J."/>
            <person name="Griggs A."/>
            <person name="Gujja S."/>
            <person name="Hansen M."/>
            <person name="Howarth C."/>
            <person name="Imamovic A."/>
            <person name="Larimer J."/>
            <person name="McCowan C."/>
            <person name="Montmayeur A."/>
            <person name="Murphy C."/>
            <person name="Neiman D."/>
            <person name="Pearson M."/>
            <person name="Priest M."/>
            <person name="Roberts A."/>
            <person name="Saif S."/>
            <person name="Shea T."/>
            <person name="Sisk P."/>
            <person name="Sykes S."/>
            <person name="Wortman J."/>
            <person name="Nusbaum C."/>
            <person name="Birren B."/>
        </authorList>
    </citation>
    <scope>NUCLEOTIDE SEQUENCE [LARGE SCALE GENOMIC DNA]</scope>
    <source>
        <strain evidence="3">CBS 100218</strain>
    </source>
</reference>
<evidence type="ECO:0000313" key="3">
    <source>
        <dbReference type="Proteomes" id="UP000016924"/>
    </source>
</evidence>
<gene>
    <name evidence="2" type="ORF">W97_01037</name>
</gene>
<dbReference type="AlphaFoldDB" id="R7YIT1"/>
<dbReference type="OrthoDB" id="10347602at2759"/>
<dbReference type="RefSeq" id="XP_007777137.1">
    <property type="nucleotide sequence ID" value="XM_007778947.1"/>
</dbReference>
<name>R7YIT1_CONA1</name>